<feature type="region of interest" description="Disordered" evidence="1">
    <location>
        <begin position="83"/>
        <end position="140"/>
    </location>
</feature>
<dbReference type="PANTHER" id="PTHR16112:SF16">
    <property type="entry name" value="SIX-BANDED, ISOFORM H"/>
    <property type="match status" value="1"/>
</dbReference>
<proteinExistence type="evidence at transcript level"/>
<dbReference type="AlphaFoldDB" id="V9IF52"/>
<dbReference type="GO" id="GO:0003682">
    <property type="term" value="F:chromatin binding"/>
    <property type="evidence" value="ECO:0007669"/>
    <property type="project" value="TreeGrafter"/>
</dbReference>
<organism evidence="2">
    <name type="scientific">Apis cerana</name>
    <name type="common">Indian honeybee</name>
    <dbReference type="NCBI Taxonomy" id="7461"/>
    <lineage>
        <taxon>Eukaryota</taxon>
        <taxon>Metazoa</taxon>
        <taxon>Ecdysozoa</taxon>
        <taxon>Arthropoda</taxon>
        <taxon>Hexapoda</taxon>
        <taxon>Insecta</taxon>
        <taxon>Pterygota</taxon>
        <taxon>Neoptera</taxon>
        <taxon>Endopterygota</taxon>
        <taxon>Hymenoptera</taxon>
        <taxon>Apocrita</taxon>
        <taxon>Aculeata</taxon>
        <taxon>Apoidea</taxon>
        <taxon>Anthophila</taxon>
        <taxon>Apidae</taxon>
        <taxon>Apis</taxon>
    </lineage>
</organism>
<evidence type="ECO:0000256" key="1">
    <source>
        <dbReference type="SAM" id="MobiDB-lite"/>
    </source>
</evidence>
<feature type="compositionally biased region" description="Low complexity" evidence="1">
    <location>
        <begin position="95"/>
        <end position="109"/>
    </location>
</feature>
<dbReference type="EMBL" id="JR043270">
    <property type="protein sequence ID" value="AEY59748.1"/>
    <property type="molecule type" value="mRNA"/>
</dbReference>
<sequence>MGRRKRKSGVAGQGRVFGPTGHHDGVGPLVRGGGGRSQVEVKALKSLSEGLEAHHRARKKFRKSRKLNMQLENAIQEAMAELDKVTESSKEQKVGGKSCKVSSGSKESGNASKQDGKRSSSKKASVGSVNPVAAEQKQCR</sequence>
<dbReference type="GO" id="GO:0005634">
    <property type="term" value="C:nucleus"/>
    <property type="evidence" value="ECO:0007669"/>
    <property type="project" value="TreeGrafter"/>
</dbReference>
<dbReference type="PANTHER" id="PTHR16112">
    <property type="entry name" value="METHYL-CPG BINDING PROTEIN, DROSOPHILA"/>
    <property type="match status" value="1"/>
</dbReference>
<dbReference type="GO" id="GO:0010369">
    <property type="term" value="C:chromocenter"/>
    <property type="evidence" value="ECO:0007669"/>
    <property type="project" value="TreeGrafter"/>
</dbReference>
<accession>V9IF52</accession>
<evidence type="ECO:0000313" key="2">
    <source>
        <dbReference type="EMBL" id="AEY59748.1"/>
    </source>
</evidence>
<name>V9IF52_APICE</name>
<feature type="compositionally biased region" description="Basic and acidic residues" evidence="1">
    <location>
        <begin position="83"/>
        <end position="94"/>
    </location>
</feature>
<feature type="region of interest" description="Disordered" evidence="1">
    <location>
        <begin position="1"/>
        <end position="37"/>
    </location>
</feature>
<dbReference type="KEGG" id="acer:107992648"/>
<protein>
    <submittedName>
        <fullName evidence="2">Uncharacterized protein</fullName>
    </submittedName>
</protein>
<reference evidence="2" key="1">
    <citation type="submission" date="2011-11" db="EMBL/GenBank/DDBJ databases">
        <title>Decoding the brain transcriptome of the Eastern honeybee (Apis cerana) based on pyrosequencing.</title>
        <authorList>
            <person name="Sun L."/>
            <person name="Zheng H."/>
            <person name="Wang Y."/>
            <person name="Xie X."/>
            <person name="Zhu Y."/>
            <person name="Gu W."/>
            <person name="Wang S."/>
        </authorList>
    </citation>
    <scope>NUCLEOTIDE SEQUENCE</scope>
    <source>
        <tissue evidence="2">Brain</tissue>
    </source>
</reference>
<gene>
    <name evidence="2" type="ORF">ACCB04477</name>
</gene>